<sequence length="32" mass="3763">MRRDTVVAPRTVEPGDKNEYFYFSPIHTHMPA</sequence>
<organism evidence="1">
    <name type="scientific">uncultured Woeseiaceae bacterium</name>
    <dbReference type="NCBI Taxonomy" id="1983305"/>
    <lineage>
        <taxon>Bacteria</taxon>
        <taxon>Pseudomonadati</taxon>
        <taxon>Pseudomonadota</taxon>
        <taxon>Gammaproteobacteria</taxon>
        <taxon>Woeseiales</taxon>
        <taxon>Woeseiaceae</taxon>
        <taxon>environmental samples</taxon>
    </lineage>
</organism>
<dbReference type="AlphaFoldDB" id="A0A7D9H4Y8"/>
<evidence type="ECO:0000313" key="1">
    <source>
        <dbReference type="EMBL" id="VUX56059.1"/>
    </source>
</evidence>
<accession>A0A7D9H4Y8</accession>
<proteinExistence type="predicted"/>
<reference evidence="1" key="1">
    <citation type="submission" date="2019-07" db="EMBL/GenBank/DDBJ databases">
        <authorList>
            <person name="Weber M."/>
            <person name="Kostadinov I."/>
            <person name="Kostadinov D I."/>
        </authorList>
    </citation>
    <scope>NUCLEOTIDE SEQUENCE</scope>
    <source>
        <strain evidence="1">Gfbio:sag-sample-m06:053724c1-46a9-4a36-b237-ea2bf867836b</strain>
    </source>
</reference>
<dbReference type="EMBL" id="LR633967">
    <property type="protein sequence ID" value="VUX56059.1"/>
    <property type="molecule type" value="Genomic_DNA"/>
</dbReference>
<name>A0A7D9H4Y8_9GAMM</name>
<protein>
    <submittedName>
        <fullName evidence="1">Uncharacterized protein</fullName>
    </submittedName>
</protein>
<gene>
    <name evidence="1" type="ORF">JTBM06_V1_260002</name>
</gene>